<dbReference type="AlphaFoldDB" id="A0A3M7QT99"/>
<dbReference type="Pfam" id="PF00022">
    <property type="entry name" value="Actin"/>
    <property type="match status" value="1"/>
</dbReference>
<organism evidence="2 3">
    <name type="scientific">Brachionus plicatilis</name>
    <name type="common">Marine rotifer</name>
    <name type="synonym">Brachionus muelleri</name>
    <dbReference type="NCBI Taxonomy" id="10195"/>
    <lineage>
        <taxon>Eukaryota</taxon>
        <taxon>Metazoa</taxon>
        <taxon>Spiralia</taxon>
        <taxon>Gnathifera</taxon>
        <taxon>Rotifera</taxon>
        <taxon>Eurotatoria</taxon>
        <taxon>Monogononta</taxon>
        <taxon>Pseudotrocha</taxon>
        <taxon>Ploima</taxon>
        <taxon>Brachionidae</taxon>
        <taxon>Brachionus</taxon>
    </lineage>
</organism>
<comment type="function">
    <text evidence="1">Actins are highly conserved proteins that are involved in various types of cell motility and are ubiquitously expressed in all eukaryotic cells.</text>
</comment>
<dbReference type="EMBL" id="REGN01005242">
    <property type="protein sequence ID" value="RNA14195.1"/>
    <property type="molecule type" value="Genomic_DNA"/>
</dbReference>
<dbReference type="InterPro" id="IPR043129">
    <property type="entry name" value="ATPase_NBD"/>
</dbReference>
<accession>A0A3M7QT99</accession>
<keyword evidence="3" id="KW-1185">Reference proteome</keyword>
<proteinExistence type="predicted"/>
<dbReference type="SUPFAM" id="SSF53067">
    <property type="entry name" value="Actin-like ATPase domain"/>
    <property type="match status" value="1"/>
</dbReference>
<feature type="non-terminal residue" evidence="2">
    <location>
        <position position="136"/>
    </location>
</feature>
<evidence type="ECO:0000313" key="2">
    <source>
        <dbReference type="EMBL" id="RNA14195.1"/>
    </source>
</evidence>
<dbReference type="STRING" id="10195.A0A3M7QT99"/>
<dbReference type="Gene3D" id="3.30.420.40">
    <property type="match status" value="1"/>
</dbReference>
<dbReference type="PANTHER" id="PTHR11937">
    <property type="entry name" value="ACTIN"/>
    <property type="match status" value="1"/>
</dbReference>
<protein>
    <submittedName>
        <fullName evidence="2">Actin 6B</fullName>
    </submittedName>
</protein>
<name>A0A3M7QT99_BRAPC</name>
<sequence>MSGGIIGGDEVGALVLDVGSYTTRAGYAGEDMPKADFPSYYGVIEEYTDKTESMDTSANGISNGEIIKAESKSEKKYFLDSMSIRTPKPNMNVQSFVKDGLIDDWDIFEKVLDYTFGKHLHCDPSNHPILFTEPVV</sequence>
<comment type="caution">
    <text evidence="2">The sequence shown here is derived from an EMBL/GenBank/DDBJ whole genome shotgun (WGS) entry which is preliminary data.</text>
</comment>
<dbReference type="OrthoDB" id="5132116at2759"/>
<dbReference type="Proteomes" id="UP000276133">
    <property type="component" value="Unassembled WGS sequence"/>
</dbReference>
<reference evidence="2 3" key="1">
    <citation type="journal article" date="2018" name="Sci. Rep.">
        <title>Genomic signatures of local adaptation to the degree of environmental predictability in rotifers.</title>
        <authorList>
            <person name="Franch-Gras L."/>
            <person name="Hahn C."/>
            <person name="Garcia-Roger E.M."/>
            <person name="Carmona M.J."/>
            <person name="Serra M."/>
            <person name="Gomez A."/>
        </authorList>
    </citation>
    <scope>NUCLEOTIDE SEQUENCE [LARGE SCALE GENOMIC DNA]</scope>
    <source>
        <strain evidence="2">HYR1</strain>
    </source>
</reference>
<evidence type="ECO:0000313" key="3">
    <source>
        <dbReference type="Proteomes" id="UP000276133"/>
    </source>
</evidence>
<evidence type="ECO:0000256" key="1">
    <source>
        <dbReference type="ARBA" id="ARBA00003520"/>
    </source>
</evidence>
<dbReference type="InterPro" id="IPR004000">
    <property type="entry name" value="Actin"/>
</dbReference>
<gene>
    <name evidence="2" type="ORF">BpHYR1_002500</name>
</gene>